<evidence type="ECO:0000313" key="3">
    <source>
        <dbReference type="Proteomes" id="UP000198614"/>
    </source>
</evidence>
<evidence type="ECO:0000256" key="1">
    <source>
        <dbReference type="SAM" id="MobiDB-lite"/>
    </source>
</evidence>
<name>A0A1G7NE30_9ACTN</name>
<dbReference type="InterPro" id="IPR032675">
    <property type="entry name" value="LRR_dom_sf"/>
</dbReference>
<protein>
    <recommendedName>
        <fullName evidence="4">Leucine Rich repeat-containing protein</fullName>
    </recommendedName>
</protein>
<sequence length="323" mass="35424">MEFLADVPCHPISVDHLSTFHGLPVHTFPGLDDARPLPEDPGSVAWRLSFDDGETDDEYWDRFLATVPPESVRALVFGYPWYGIDDTEDGAITPLVEAAPRLTSLEAVFLGDVVAEESEISWIEHVDLTPFLAAHPRLRELGVRGAQGLVFPAAGHEGLRTLRFETGGLPSSVLRDVLAGDLPSLECLELWLGSQWYEGDVSVADLQPLLSGGRLPALRHLGLQNSELQNEIAAAVAHAPVVAQLESLRLSMGVLDETGAEALLGGQPLTHLRYLDLRDNFLPDAMLLRLWESLEPAGVRVDLSPQKKPGRRDPEERYITVAE</sequence>
<proteinExistence type="predicted"/>
<organism evidence="2 3">
    <name type="scientific">Streptomyces griseoaurantiacus</name>
    <dbReference type="NCBI Taxonomy" id="68213"/>
    <lineage>
        <taxon>Bacteria</taxon>
        <taxon>Bacillati</taxon>
        <taxon>Actinomycetota</taxon>
        <taxon>Actinomycetes</taxon>
        <taxon>Kitasatosporales</taxon>
        <taxon>Streptomycetaceae</taxon>
        <taxon>Streptomyces</taxon>
        <taxon>Streptomyces aurantiacus group</taxon>
    </lineage>
</organism>
<evidence type="ECO:0000313" key="2">
    <source>
        <dbReference type="EMBL" id="SDF72318.1"/>
    </source>
</evidence>
<dbReference type="EMBL" id="FNAX01000010">
    <property type="protein sequence ID" value="SDF72318.1"/>
    <property type="molecule type" value="Genomic_DNA"/>
</dbReference>
<evidence type="ECO:0008006" key="4">
    <source>
        <dbReference type="Google" id="ProtNLM"/>
    </source>
</evidence>
<dbReference type="InterPro" id="IPR047722">
    <property type="entry name" value="STM4015-like"/>
</dbReference>
<dbReference type="Gene3D" id="3.80.10.10">
    <property type="entry name" value="Ribonuclease Inhibitor"/>
    <property type="match status" value="1"/>
</dbReference>
<dbReference type="Proteomes" id="UP000198614">
    <property type="component" value="Unassembled WGS sequence"/>
</dbReference>
<feature type="region of interest" description="Disordered" evidence="1">
    <location>
        <begin position="302"/>
        <end position="323"/>
    </location>
</feature>
<accession>A0A1G7NE30</accession>
<dbReference type="AlphaFoldDB" id="A0A1G7NE30"/>
<dbReference type="OrthoDB" id="9781345at2"/>
<reference evidence="2 3" key="1">
    <citation type="submission" date="2016-10" db="EMBL/GenBank/DDBJ databases">
        <authorList>
            <person name="de Groot N.N."/>
        </authorList>
    </citation>
    <scope>NUCLEOTIDE SEQUENCE [LARGE SCALE GENOMIC DNA]</scope>
    <source>
        <strain evidence="2 3">CGMCC 4.1859</strain>
    </source>
</reference>
<dbReference type="NCBIfam" id="NF038076">
    <property type="entry name" value="fam_STM4015"/>
    <property type="match status" value="1"/>
</dbReference>
<gene>
    <name evidence="2" type="ORF">SAMN05216260_110136</name>
</gene>
<dbReference type="SUPFAM" id="SSF52047">
    <property type="entry name" value="RNI-like"/>
    <property type="match status" value="1"/>
</dbReference>
<feature type="compositionally biased region" description="Basic and acidic residues" evidence="1">
    <location>
        <begin position="311"/>
        <end position="323"/>
    </location>
</feature>